<dbReference type="CDD" id="cd01948">
    <property type="entry name" value="EAL"/>
    <property type="match status" value="1"/>
</dbReference>
<proteinExistence type="predicted"/>
<reference evidence="5" key="1">
    <citation type="submission" date="2022-06" db="EMBL/GenBank/DDBJ databases">
        <title>Devosia sp. XJ19-45 genome assembly.</title>
        <authorList>
            <person name="Li B."/>
            <person name="Cai M."/>
            <person name="Nie G."/>
            <person name="Li W."/>
        </authorList>
    </citation>
    <scope>NUCLEOTIDE SEQUENCE</scope>
    <source>
        <strain evidence="5">XJ19-45</strain>
    </source>
</reference>
<dbReference type="PROSITE" id="PS50887">
    <property type="entry name" value="GGDEF"/>
    <property type="match status" value="1"/>
</dbReference>
<dbReference type="Proteomes" id="UP001060275">
    <property type="component" value="Unassembled WGS sequence"/>
</dbReference>
<dbReference type="RefSeq" id="WP_254676159.1">
    <property type="nucleotide sequence ID" value="NZ_JAMWDU010000004.1"/>
</dbReference>
<dbReference type="SMART" id="SM00267">
    <property type="entry name" value="GGDEF"/>
    <property type="match status" value="1"/>
</dbReference>
<dbReference type="PROSITE" id="PS50883">
    <property type="entry name" value="EAL"/>
    <property type="match status" value="1"/>
</dbReference>
<keyword evidence="2" id="KW-1133">Transmembrane helix</keyword>
<evidence type="ECO:0000313" key="6">
    <source>
        <dbReference type="Proteomes" id="UP001060275"/>
    </source>
</evidence>
<dbReference type="InterPro" id="IPR007892">
    <property type="entry name" value="CHASE4"/>
</dbReference>
<evidence type="ECO:0000259" key="3">
    <source>
        <dbReference type="PROSITE" id="PS50883"/>
    </source>
</evidence>
<dbReference type="InterPro" id="IPR029787">
    <property type="entry name" value="Nucleotide_cyclase"/>
</dbReference>
<dbReference type="SMART" id="SM00052">
    <property type="entry name" value="EAL"/>
    <property type="match status" value="1"/>
</dbReference>
<keyword evidence="2" id="KW-0472">Membrane</keyword>
<protein>
    <submittedName>
        <fullName evidence="5">Bifunctional diguanylate cyclase/phosphodiesterase</fullName>
    </submittedName>
</protein>
<dbReference type="Gene3D" id="3.30.70.270">
    <property type="match status" value="1"/>
</dbReference>
<dbReference type="Pfam" id="PF00563">
    <property type="entry name" value="EAL"/>
    <property type="match status" value="1"/>
</dbReference>
<dbReference type="CDD" id="cd01949">
    <property type="entry name" value="GGDEF"/>
    <property type="match status" value="1"/>
</dbReference>
<evidence type="ECO:0000313" key="5">
    <source>
        <dbReference type="EMBL" id="MCP8888104.1"/>
    </source>
</evidence>
<dbReference type="PANTHER" id="PTHR44757">
    <property type="entry name" value="DIGUANYLATE CYCLASE DGCP"/>
    <property type="match status" value="1"/>
</dbReference>
<keyword evidence="2" id="KW-0812">Transmembrane</keyword>
<feature type="coiled-coil region" evidence="1">
    <location>
        <begin position="463"/>
        <end position="497"/>
    </location>
</feature>
<dbReference type="NCBIfam" id="TIGR00254">
    <property type="entry name" value="GGDEF"/>
    <property type="match status" value="1"/>
</dbReference>
<dbReference type="InterPro" id="IPR052155">
    <property type="entry name" value="Biofilm_reg_signaling"/>
</dbReference>
<dbReference type="AlphaFoldDB" id="A0A9Q4AQL6"/>
<feature type="transmembrane region" description="Helical" evidence="2">
    <location>
        <begin position="266"/>
        <end position="284"/>
    </location>
</feature>
<dbReference type="InterPro" id="IPR035919">
    <property type="entry name" value="EAL_sf"/>
</dbReference>
<feature type="domain" description="GGDEF" evidence="4">
    <location>
        <begin position="335"/>
        <end position="468"/>
    </location>
</feature>
<dbReference type="SUPFAM" id="SSF55073">
    <property type="entry name" value="Nucleotide cyclase"/>
    <property type="match status" value="1"/>
</dbReference>
<dbReference type="InterPro" id="IPR001633">
    <property type="entry name" value="EAL_dom"/>
</dbReference>
<keyword evidence="1" id="KW-0175">Coiled coil</keyword>
<evidence type="ECO:0000256" key="2">
    <source>
        <dbReference type="SAM" id="Phobius"/>
    </source>
</evidence>
<organism evidence="5 6">
    <name type="scientific">Devosia ureilytica</name>
    <dbReference type="NCBI Taxonomy" id="2952754"/>
    <lineage>
        <taxon>Bacteria</taxon>
        <taxon>Pseudomonadati</taxon>
        <taxon>Pseudomonadota</taxon>
        <taxon>Alphaproteobacteria</taxon>
        <taxon>Hyphomicrobiales</taxon>
        <taxon>Devosiaceae</taxon>
        <taxon>Devosia</taxon>
    </lineage>
</organism>
<name>A0A9Q4AQL6_9HYPH</name>
<evidence type="ECO:0000259" key="4">
    <source>
        <dbReference type="PROSITE" id="PS50887"/>
    </source>
</evidence>
<evidence type="ECO:0000256" key="1">
    <source>
        <dbReference type="SAM" id="Coils"/>
    </source>
</evidence>
<feature type="transmembrane region" description="Helical" evidence="2">
    <location>
        <begin position="12"/>
        <end position="33"/>
    </location>
</feature>
<dbReference type="InterPro" id="IPR043128">
    <property type="entry name" value="Rev_trsase/Diguanyl_cyclase"/>
</dbReference>
<accession>A0A9Q4AQL6</accession>
<sequence>MSSLRFPNRLILVIFGLLVTLLLLVGGVGWWAVSRIDEGSQERQARALLRGLAEIEARVPVEQDSSAVWNDAVLNLVSGNQEWIADNLVDWMSSYFGHNRVYVLDAGDNLVRAAHDGMVQPAEAFERDKSVIQPVTSALRRQIASLAPSGTDSTDAIAGTGILERMVLGDGTVGIVSVRPVIPDDSSELSQMSGSEFIHVSVRLIDQTVSAAISENYSLAGLRFDTNLAADPTRASLPVLSSAGRVLGFFSWDPFRPATQLVLDTAPIIALSAASVVLVVIALLRRLRLTAARLKISQAEAHFLAFHDPLTRVANRALFDERLERAIVNSRRLHSPLALHAIDLDRFKSVNDSLGHPAGDELLRQVAGRVEKLISEVDTVARLGGDEFSIVQVGVGSVEDALRLGQAILSNLERPFDLNGQEVSISGSVGIVYSSDAEQDAVDLVRQADVALYEAKTSGRARYELYAGELDQAVQQRRALENELRHALNANEGLELVYQPIFEARTGAMIGCEALVRWNHPTRGRLPPDAFISLAEERGLINQLGLWVLRRAAEYVRASDLPWVAINVSPVQFRDQDFVASVLKILDEVGLPPRRLELEITEGLLLQNSEHVQQTLRHLRASGIRVALDDFGTGYSSISYLRTYGVDKLKIDKSFVSQLGQDDEIDGIVKSIIELARAMRMKVTAEGVETQAQRVMLESLGCGELQGYLLSRPVTPERLTELSLPRASARKVS</sequence>
<dbReference type="EMBL" id="JAMWDU010000004">
    <property type="protein sequence ID" value="MCP8888104.1"/>
    <property type="molecule type" value="Genomic_DNA"/>
</dbReference>
<comment type="caution">
    <text evidence="5">The sequence shown here is derived from an EMBL/GenBank/DDBJ whole genome shotgun (WGS) entry which is preliminary data.</text>
</comment>
<dbReference type="Gene3D" id="3.20.20.450">
    <property type="entry name" value="EAL domain"/>
    <property type="match status" value="1"/>
</dbReference>
<dbReference type="Pfam" id="PF05228">
    <property type="entry name" value="CHASE4"/>
    <property type="match status" value="1"/>
</dbReference>
<dbReference type="Pfam" id="PF00990">
    <property type="entry name" value="GGDEF"/>
    <property type="match status" value="1"/>
</dbReference>
<dbReference type="SUPFAM" id="SSF141868">
    <property type="entry name" value="EAL domain-like"/>
    <property type="match status" value="1"/>
</dbReference>
<feature type="domain" description="EAL" evidence="3">
    <location>
        <begin position="477"/>
        <end position="727"/>
    </location>
</feature>
<keyword evidence="6" id="KW-1185">Reference proteome</keyword>
<gene>
    <name evidence="5" type="ORF">NF348_13340</name>
</gene>
<dbReference type="PANTHER" id="PTHR44757:SF2">
    <property type="entry name" value="BIOFILM ARCHITECTURE MAINTENANCE PROTEIN MBAA"/>
    <property type="match status" value="1"/>
</dbReference>
<dbReference type="InterPro" id="IPR000160">
    <property type="entry name" value="GGDEF_dom"/>
</dbReference>